<name>A0A7G9Z703_9EURY</name>
<dbReference type="EMBL" id="MT631643">
    <property type="protein sequence ID" value="QNO56037.1"/>
    <property type="molecule type" value="Genomic_DNA"/>
</dbReference>
<reference evidence="1" key="1">
    <citation type="submission" date="2020-06" db="EMBL/GenBank/DDBJ databases">
        <title>Unique genomic features of the anaerobic methanotrophic archaea.</title>
        <authorList>
            <person name="Chadwick G.L."/>
            <person name="Skennerton C.T."/>
            <person name="Laso-Perez R."/>
            <person name="Leu A.O."/>
            <person name="Speth D.R."/>
            <person name="Yu H."/>
            <person name="Morgan-Lang C."/>
            <person name="Hatzenpichler R."/>
            <person name="Goudeau D."/>
            <person name="Malmstrom R."/>
            <person name="Brazelton W.J."/>
            <person name="Woyke T."/>
            <person name="Hallam S.J."/>
            <person name="Tyson G.W."/>
            <person name="Wegener G."/>
            <person name="Boetius A."/>
            <person name="Orphan V."/>
        </authorList>
    </citation>
    <scope>NUCLEOTIDE SEQUENCE</scope>
</reference>
<evidence type="ECO:0000313" key="1">
    <source>
        <dbReference type="EMBL" id="QNO56037.1"/>
    </source>
</evidence>
<organism evidence="1">
    <name type="scientific">Candidatus Methanophaga sp. ANME-1 ERB7</name>
    <dbReference type="NCBI Taxonomy" id="2759913"/>
    <lineage>
        <taxon>Archaea</taxon>
        <taxon>Methanobacteriati</taxon>
        <taxon>Methanobacteriota</taxon>
        <taxon>Stenosarchaea group</taxon>
        <taxon>Methanomicrobia</taxon>
        <taxon>Candidatus Methanophagales</taxon>
        <taxon>Candidatus Methanophagaceae</taxon>
        <taxon>Candidatus Methanophaga</taxon>
    </lineage>
</organism>
<proteinExistence type="predicted"/>
<accession>A0A7G9Z703</accession>
<protein>
    <submittedName>
        <fullName evidence="1">Uncharacterized protein</fullName>
    </submittedName>
</protein>
<sequence>MIFSRTRQELIDKLSDMYLGYDRIYSILEGEGLVEIETIGGKLKLTQRGEEELKSEAISPSLPSYIHRSRFWFARRIRQYAEGL</sequence>
<dbReference type="AlphaFoldDB" id="A0A7G9Z703"/>
<gene>
    <name evidence="1" type="ORF">GMDKCDLI_00016</name>
</gene>